<dbReference type="AlphaFoldDB" id="A0AAN9CKR9"/>
<evidence type="ECO:0000313" key="7">
    <source>
        <dbReference type="Proteomes" id="UP001364617"/>
    </source>
</evidence>
<proteinExistence type="predicted"/>
<keyword evidence="3 5" id="KW-0732">Signal</keyword>
<feature type="chain" id="PRO_5042812865" description="Saxitoxin and tetrodotoxin-binding protein 1-like" evidence="5">
    <location>
        <begin position="20"/>
        <end position="191"/>
    </location>
</feature>
<dbReference type="CDD" id="cd19415">
    <property type="entry name" value="lipocalin_ApoM_AGP"/>
    <property type="match status" value="1"/>
</dbReference>
<comment type="caution">
    <text evidence="6">The sequence shown here is derived from an EMBL/GenBank/DDBJ whole genome shotgun (WGS) entry which is preliminary data.</text>
</comment>
<evidence type="ECO:0008006" key="8">
    <source>
        <dbReference type="Google" id="ProtNLM"/>
    </source>
</evidence>
<reference evidence="6 7" key="1">
    <citation type="submission" date="2024-02" db="EMBL/GenBank/DDBJ databases">
        <title>Chromosome-level genome assembly of the Eurasian Minnow (Phoxinus phoxinus).</title>
        <authorList>
            <person name="Oriowo T.O."/>
            <person name="Martin S."/>
            <person name="Stange M."/>
            <person name="Chrysostomakis Y."/>
            <person name="Brown T."/>
            <person name="Winkler S."/>
            <person name="Kukowka S."/>
            <person name="Myers E.W."/>
            <person name="Bohne A."/>
        </authorList>
    </citation>
    <scope>NUCLEOTIDE SEQUENCE [LARGE SCALE GENOMIC DNA]</scope>
    <source>
        <strain evidence="6">ZFMK-TIS-60720</strain>
        <tissue evidence="6">Whole Organism</tissue>
    </source>
</reference>
<protein>
    <recommendedName>
        <fullName evidence="8">Saxitoxin and tetrodotoxin-binding protein 1-like</fullName>
    </recommendedName>
</protein>
<dbReference type="Proteomes" id="UP001364617">
    <property type="component" value="Unassembled WGS sequence"/>
</dbReference>
<name>A0AAN9CKR9_9TELE</name>
<keyword evidence="2" id="KW-0964">Secreted</keyword>
<organism evidence="6 7">
    <name type="scientific">Phoxinus phoxinus</name>
    <name type="common">Eurasian minnow</name>
    <dbReference type="NCBI Taxonomy" id="58324"/>
    <lineage>
        <taxon>Eukaryota</taxon>
        <taxon>Metazoa</taxon>
        <taxon>Chordata</taxon>
        <taxon>Craniata</taxon>
        <taxon>Vertebrata</taxon>
        <taxon>Euteleostomi</taxon>
        <taxon>Actinopterygii</taxon>
        <taxon>Neopterygii</taxon>
        <taxon>Teleostei</taxon>
        <taxon>Ostariophysi</taxon>
        <taxon>Cypriniformes</taxon>
        <taxon>Leuciscidae</taxon>
        <taxon>Phoxininae</taxon>
        <taxon>Phoxinus</taxon>
    </lineage>
</organism>
<dbReference type="SUPFAM" id="SSF50814">
    <property type="entry name" value="Lipocalins"/>
    <property type="match status" value="1"/>
</dbReference>
<evidence type="ECO:0000256" key="4">
    <source>
        <dbReference type="ARBA" id="ARBA00023180"/>
    </source>
</evidence>
<dbReference type="InterPro" id="IPR012674">
    <property type="entry name" value="Calycin"/>
</dbReference>
<dbReference type="Gene3D" id="2.40.128.20">
    <property type="match status" value="1"/>
</dbReference>
<dbReference type="PANTHER" id="PTHR11967:SF2">
    <property type="entry name" value="ALPHA-1-ACID GLYCOPROTEIN 1"/>
    <property type="match status" value="1"/>
</dbReference>
<evidence type="ECO:0000256" key="5">
    <source>
        <dbReference type="SAM" id="SignalP"/>
    </source>
</evidence>
<sequence>MSSLVVLTAFLGLFSLNQANLPGCKELITPLTLEDDSKIIMGKWIFLEGIADHHFFTDMLKTVNSSWVEFGPSTLTLANTLSLSQGNMLKGKCEFSTINAVLKDSTFYANETDTISEGKFLPSCPECLTMSFVSQFKNETIKTLYFFKRESNPTESDMDMYWKQAECLGFKREAQYSYDGVTEFCVKVQPI</sequence>
<dbReference type="GO" id="GO:0005576">
    <property type="term" value="C:extracellular region"/>
    <property type="evidence" value="ECO:0007669"/>
    <property type="project" value="UniProtKB-SubCell"/>
</dbReference>
<gene>
    <name evidence="6" type="ORF">R3I93_015305</name>
</gene>
<dbReference type="EMBL" id="JAYKXH010000016">
    <property type="protein sequence ID" value="KAK7141104.1"/>
    <property type="molecule type" value="Genomic_DNA"/>
</dbReference>
<keyword evidence="7" id="KW-1185">Reference proteome</keyword>
<feature type="signal peptide" evidence="5">
    <location>
        <begin position="1"/>
        <end position="19"/>
    </location>
</feature>
<accession>A0AAN9CKR9</accession>
<keyword evidence="4" id="KW-0325">Glycoprotein</keyword>
<evidence type="ECO:0000313" key="6">
    <source>
        <dbReference type="EMBL" id="KAK7141104.1"/>
    </source>
</evidence>
<comment type="subcellular location">
    <subcellularLocation>
        <location evidence="1">Secreted</location>
    </subcellularLocation>
</comment>
<dbReference type="PANTHER" id="PTHR11967">
    <property type="entry name" value="ALPHA-1-ACID GLYCOPROTEIN"/>
    <property type="match status" value="1"/>
</dbReference>
<evidence type="ECO:0000256" key="1">
    <source>
        <dbReference type="ARBA" id="ARBA00004613"/>
    </source>
</evidence>
<evidence type="ECO:0000256" key="2">
    <source>
        <dbReference type="ARBA" id="ARBA00022525"/>
    </source>
</evidence>
<evidence type="ECO:0000256" key="3">
    <source>
        <dbReference type="ARBA" id="ARBA00022729"/>
    </source>
</evidence>